<keyword evidence="2" id="KW-0808">Transferase</keyword>
<protein>
    <submittedName>
        <fullName evidence="2">Glucose-1-phosphate thymidylyltransferase</fullName>
    </submittedName>
</protein>
<feature type="domain" description="Nucleotidyl transferase" evidence="1">
    <location>
        <begin position="2"/>
        <end position="235"/>
    </location>
</feature>
<dbReference type="NCBIfam" id="TIGR01208">
    <property type="entry name" value="rmlA_long"/>
    <property type="match status" value="1"/>
</dbReference>
<dbReference type="Pfam" id="PF00483">
    <property type="entry name" value="NTP_transferase"/>
    <property type="match status" value="1"/>
</dbReference>
<dbReference type="PANTHER" id="PTHR42883">
    <property type="entry name" value="GLUCOSE-1-PHOSPHATE THYMIDYLTRANSFERASE"/>
    <property type="match status" value="1"/>
</dbReference>
<dbReference type="Gene3D" id="2.160.10.10">
    <property type="entry name" value="Hexapeptide repeat proteins"/>
    <property type="match status" value="1"/>
</dbReference>
<dbReference type="RefSeq" id="WP_141983266.1">
    <property type="nucleotide sequence ID" value="NZ_VFPP01000001.1"/>
</dbReference>
<organism evidence="2 3">
    <name type="scientific">Saccharothrix saharensis</name>
    <dbReference type="NCBI Taxonomy" id="571190"/>
    <lineage>
        <taxon>Bacteria</taxon>
        <taxon>Bacillati</taxon>
        <taxon>Actinomycetota</taxon>
        <taxon>Actinomycetes</taxon>
        <taxon>Pseudonocardiales</taxon>
        <taxon>Pseudonocardiaceae</taxon>
        <taxon>Saccharothrix</taxon>
    </lineage>
</organism>
<sequence>MKALVLAGGKGTRLRPFTYSMAKQLVPVANTPVLTHCLENIRSIGVREVAVVVGGGEVEIQSVIGDGADLGLEITYLVQDSPLGLAHCVRIAADFLGDDDFVMYLGDNVVADGIGEAAERFRAQRPDAQVLVAKVDDPRQYGVVEVDHDGRVHLLAEKPLHPRSDLAIVGVYFFTAAVHEAVADLRPSHRGELEITDALQWLVNRGRVVTASDYPGYWRDIGSADGLLDCNRVLLQRVTAAVRGRVDSTSTVRGEVVVEEGAVVTGSELVGPLVIGAGAVVNGSHLGPFTSVGPGCLIEDSTISDSILLDGAQVFGARELRRSLIGRWAKVGTGGGGAGRMLIGDHSLAQVIA</sequence>
<dbReference type="GO" id="GO:0016740">
    <property type="term" value="F:transferase activity"/>
    <property type="evidence" value="ECO:0007669"/>
    <property type="project" value="UniProtKB-KW"/>
</dbReference>
<dbReference type="PANTHER" id="PTHR42883:SF2">
    <property type="entry name" value="THYMIDYLYLTRANSFERASE"/>
    <property type="match status" value="1"/>
</dbReference>
<dbReference type="EMBL" id="VFPP01000001">
    <property type="protein sequence ID" value="TQM85192.1"/>
    <property type="molecule type" value="Genomic_DNA"/>
</dbReference>
<dbReference type="Gene3D" id="3.90.550.10">
    <property type="entry name" value="Spore Coat Polysaccharide Biosynthesis Protein SpsA, Chain A"/>
    <property type="match status" value="1"/>
</dbReference>
<evidence type="ECO:0000259" key="1">
    <source>
        <dbReference type="Pfam" id="PF00483"/>
    </source>
</evidence>
<gene>
    <name evidence="2" type="ORF">FHX81_7665</name>
</gene>
<dbReference type="InterPro" id="IPR029044">
    <property type="entry name" value="Nucleotide-diphossugar_trans"/>
</dbReference>
<dbReference type="InterPro" id="IPR005835">
    <property type="entry name" value="NTP_transferase_dom"/>
</dbReference>
<dbReference type="SUPFAM" id="SSF53448">
    <property type="entry name" value="Nucleotide-diphospho-sugar transferases"/>
    <property type="match status" value="1"/>
</dbReference>
<dbReference type="CDD" id="cd04189">
    <property type="entry name" value="G1P_TT_long"/>
    <property type="match status" value="1"/>
</dbReference>
<dbReference type="AlphaFoldDB" id="A0A543JQR1"/>
<dbReference type="Proteomes" id="UP000316628">
    <property type="component" value="Unassembled WGS sequence"/>
</dbReference>
<keyword evidence="3" id="KW-1185">Reference proteome</keyword>
<proteinExistence type="predicted"/>
<accession>A0A543JQR1</accession>
<dbReference type="InterPro" id="IPR005908">
    <property type="entry name" value="G1P_thy_trans_l"/>
</dbReference>
<dbReference type="OrthoDB" id="9803871at2"/>
<reference evidence="2 3" key="1">
    <citation type="submission" date="2019-06" db="EMBL/GenBank/DDBJ databases">
        <title>Sequencing the genomes of 1000 actinobacteria strains.</title>
        <authorList>
            <person name="Klenk H.-P."/>
        </authorList>
    </citation>
    <scope>NUCLEOTIDE SEQUENCE [LARGE SCALE GENOMIC DNA]</scope>
    <source>
        <strain evidence="2 3">DSM 45456</strain>
    </source>
</reference>
<comment type="caution">
    <text evidence="2">The sequence shown here is derived from an EMBL/GenBank/DDBJ whole genome shotgun (WGS) entry which is preliminary data.</text>
</comment>
<name>A0A543JQR1_9PSEU</name>
<evidence type="ECO:0000313" key="2">
    <source>
        <dbReference type="EMBL" id="TQM85192.1"/>
    </source>
</evidence>
<evidence type="ECO:0000313" key="3">
    <source>
        <dbReference type="Proteomes" id="UP000316628"/>
    </source>
</evidence>